<feature type="binding site" evidence="9">
    <location>
        <begin position="368"/>
        <end position="369"/>
    </location>
    <ligand>
        <name>ATP</name>
        <dbReference type="ChEBI" id="CHEBI:30616"/>
    </ligand>
</feature>
<dbReference type="InterPro" id="IPR033738">
    <property type="entry name" value="AsnB_N"/>
</dbReference>
<name>I3YA18_THIV6</name>
<dbReference type="GO" id="GO:0004066">
    <property type="term" value="F:asparagine synthase (glutamine-hydrolyzing) activity"/>
    <property type="evidence" value="ECO:0007669"/>
    <property type="project" value="UniProtKB-EC"/>
</dbReference>
<evidence type="ECO:0000256" key="5">
    <source>
        <dbReference type="ARBA" id="ARBA00022840"/>
    </source>
</evidence>
<keyword evidence="6 8" id="KW-0315">Glutamine amidotransferase</keyword>
<dbReference type="Gene3D" id="3.40.50.620">
    <property type="entry name" value="HUPs"/>
    <property type="match status" value="1"/>
</dbReference>
<dbReference type="CDD" id="cd00712">
    <property type="entry name" value="AsnB"/>
    <property type="match status" value="1"/>
</dbReference>
<evidence type="ECO:0000256" key="6">
    <source>
        <dbReference type="ARBA" id="ARBA00022962"/>
    </source>
</evidence>
<dbReference type="InterPro" id="IPR051786">
    <property type="entry name" value="ASN_synthetase/amidase"/>
</dbReference>
<dbReference type="HOGENOM" id="CLU_014658_3_1_6"/>
<dbReference type="SUPFAM" id="SSF52402">
    <property type="entry name" value="Adenine nucleotide alpha hydrolases-like"/>
    <property type="match status" value="1"/>
</dbReference>
<dbReference type="Proteomes" id="UP000006062">
    <property type="component" value="Chromosome"/>
</dbReference>
<evidence type="ECO:0000256" key="8">
    <source>
        <dbReference type="PIRSR" id="PIRSR001589-1"/>
    </source>
</evidence>
<feature type="active site" description="For GATase activity" evidence="8">
    <location>
        <position position="2"/>
    </location>
</feature>
<protein>
    <recommendedName>
        <fullName evidence="3">asparagine synthase (glutamine-hydrolyzing)</fullName>
        <ecNumber evidence="3">6.3.5.4</ecNumber>
    </recommendedName>
</protein>
<dbReference type="EC" id="6.3.5.4" evidence="3"/>
<dbReference type="NCBIfam" id="TIGR01536">
    <property type="entry name" value="asn_synth_AEB"/>
    <property type="match status" value="1"/>
</dbReference>
<keyword evidence="5 9" id="KW-0067">ATP-binding</keyword>
<dbReference type="PROSITE" id="PS51278">
    <property type="entry name" value="GATASE_TYPE_2"/>
    <property type="match status" value="1"/>
</dbReference>
<dbReference type="AlphaFoldDB" id="I3YA18"/>
<dbReference type="SUPFAM" id="SSF56235">
    <property type="entry name" value="N-terminal nucleophile aminohydrolases (Ntn hydrolases)"/>
    <property type="match status" value="1"/>
</dbReference>
<dbReference type="Pfam" id="PF00733">
    <property type="entry name" value="Asn_synthase"/>
    <property type="match status" value="1"/>
</dbReference>
<dbReference type="Pfam" id="PF13537">
    <property type="entry name" value="GATase_7"/>
    <property type="match status" value="1"/>
</dbReference>
<sequence length="591" mass="66329">MCGICGELRFDGMPASLESIQSMMAELARRGPDHGGSYSDGALAFGHRRLAIIDLSVRSNQPMVDAELGLALVFNGTIYNYRALRRELQDQGYRFFSEGDSEVILKAWHAWGTGCVERLHGMFAFAVWDANQRVLFLARDRFGIKPLYWSEQGRALRFASHPQALLAAGGVETAIDPVALHNLFTLHAVVPAPRTILKGVRKLAPGHWLRLDASGGRTEQAYWHLSATRPERPPSESEWLESIHAALRHAVKIRSEVADVPVGVLLSGGLDSSLLVALLAEAGVSDLRTFSVGFEDTPEEAGSEFQYSDLVVERYGTRHRKFLVPNDQVLRRLPEAIDAMAEPMFGQDAVAFYLLAEQVAREIKVVQSGQGADEVFGGYFWYPRMRDETGGSRLERFARHYFDRDHAEYRRLVTDDYAGADHTSALIAERLDAPDADEFMDAVLRLDVTTLIVDDPVKRVDNMTMAWGLEARVPFLDHQLVELAARCPPELKLREGGKYPLKALARGLLPDAVIDRPKGYFPMPALKYVRGPFLELMRDALTSRASRERGLYRPAYLDQLLDAPDLHHTRIQGNKLWHLALLELWLQRHLA</sequence>
<dbReference type="OrthoDB" id="9763290at2"/>
<keyword evidence="12" id="KW-1185">Reference proteome</keyword>
<evidence type="ECO:0000259" key="10">
    <source>
        <dbReference type="PROSITE" id="PS51278"/>
    </source>
</evidence>
<keyword evidence="8" id="KW-0061">Asparagine biosynthesis</keyword>
<comment type="similarity">
    <text evidence="2">Belongs to the asparagine synthetase family.</text>
</comment>
<dbReference type="InterPro" id="IPR001962">
    <property type="entry name" value="Asn_synthase"/>
</dbReference>
<dbReference type="InterPro" id="IPR006426">
    <property type="entry name" value="Asn_synth_AEB"/>
</dbReference>
<evidence type="ECO:0000256" key="3">
    <source>
        <dbReference type="ARBA" id="ARBA00012737"/>
    </source>
</evidence>
<comment type="pathway">
    <text evidence="1">Amino-acid biosynthesis; L-asparagine biosynthesis; L-asparagine from L-aspartate (L-Gln route): step 1/1.</text>
</comment>
<evidence type="ECO:0000256" key="2">
    <source>
        <dbReference type="ARBA" id="ARBA00005752"/>
    </source>
</evidence>
<accession>I3YA18</accession>
<dbReference type="Gene3D" id="3.60.20.10">
    <property type="entry name" value="Glutamine Phosphoribosylpyrophosphate, subunit 1, domain 1"/>
    <property type="match status" value="1"/>
</dbReference>
<dbReference type="eggNOG" id="COG0367">
    <property type="taxonomic scope" value="Bacteria"/>
</dbReference>
<feature type="binding site" evidence="9">
    <location>
        <position position="100"/>
    </location>
    <ligand>
        <name>L-glutamine</name>
        <dbReference type="ChEBI" id="CHEBI:58359"/>
    </ligand>
</feature>
<dbReference type="STRING" id="765911.Thivi_1867"/>
<dbReference type="InterPro" id="IPR017535">
    <property type="entry name" value="Asparagine_synth"/>
</dbReference>
<dbReference type="PIRSF" id="PIRSF001589">
    <property type="entry name" value="Asn_synthetase_glu-h"/>
    <property type="match status" value="1"/>
</dbReference>
<dbReference type="GO" id="GO:0005829">
    <property type="term" value="C:cytosol"/>
    <property type="evidence" value="ECO:0007669"/>
    <property type="project" value="TreeGrafter"/>
</dbReference>
<gene>
    <name evidence="11" type="ordered locus">Thivi_1867</name>
</gene>
<dbReference type="CDD" id="cd01991">
    <property type="entry name" value="Asn_synthase_B_C"/>
    <property type="match status" value="1"/>
</dbReference>
<dbReference type="KEGG" id="tvi:Thivi_1867"/>
<dbReference type="EMBL" id="CP003154">
    <property type="protein sequence ID" value="AFL73836.1"/>
    <property type="molecule type" value="Genomic_DNA"/>
</dbReference>
<dbReference type="InterPro" id="IPR014729">
    <property type="entry name" value="Rossmann-like_a/b/a_fold"/>
</dbReference>
<dbReference type="RefSeq" id="WP_014778295.1">
    <property type="nucleotide sequence ID" value="NC_018012.1"/>
</dbReference>
<keyword evidence="8" id="KW-0028">Amino-acid biosynthesis</keyword>
<dbReference type="InterPro" id="IPR029055">
    <property type="entry name" value="Ntn_hydrolases_N"/>
</dbReference>
<reference evidence="11 12" key="1">
    <citation type="submission" date="2012-06" db="EMBL/GenBank/DDBJ databases">
        <title>Complete sequence of Thiocystis violascens DSM 198.</title>
        <authorList>
            <consortium name="US DOE Joint Genome Institute"/>
            <person name="Lucas S."/>
            <person name="Han J."/>
            <person name="Lapidus A."/>
            <person name="Cheng J.-F."/>
            <person name="Goodwin L."/>
            <person name="Pitluck S."/>
            <person name="Peters L."/>
            <person name="Ovchinnikova G."/>
            <person name="Teshima H."/>
            <person name="Detter J.C."/>
            <person name="Han C."/>
            <person name="Tapia R."/>
            <person name="Land M."/>
            <person name="Hauser L."/>
            <person name="Kyrpides N."/>
            <person name="Ivanova N."/>
            <person name="Pagani I."/>
            <person name="Vogl K."/>
            <person name="Liu Z."/>
            <person name="Frigaard N.-U."/>
            <person name="Bryant D."/>
            <person name="Woyke T."/>
        </authorList>
    </citation>
    <scope>NUCLEOTIDE SEQUENCE [LARGE SCALE GENOMIC DNA]</scope>
    <source>
        <strain evidence="12">ATCC 17096 / DSM 198 / 6111</strain>
    </source>
</reference>
<proteinExistence type="inferred from homology"/>
<feature type="domain" description="Glutamine amidotransferase type-2" evidence="10">
    <location>
        <begin position="2"/>
        <end position="214"/>
    </location>
</feature>
<dbReference type="NCBIfam" id="TIGR03104">
    <property type="entry name" value="trio_amidotrans"/>
    <property type="match status" value="1"/>
</dbReference>
<dbReference type="GO" id="GO:0006529">
    <property type="term" value="P:asparagine biosynthetic process"/>
    <property type="evidence" value="ECO:0007669"/>
    <property type="project" value="UniProtKB-KW"/>
</dbReference>
<organism evidence="11 12">
    <name type="scientific">Thiocystis violascens (strain ATCC 17096 / DSM 198 / 6111)</name>
    <name type="common">Chromatium violascens</name>
    <dbReference type="NCBI Taxonomy" id="765911"/>
    <lineage>
        <taxon>Bacteria</taxon>
        <taxon>Pseudomonadati</taxon>
        <taxon>Pseudomonadota</taxon>
        <taxon>Gammaproteobacteria</taxon>
        <taxon>Chromatiales</taxon>
        <taxon>Chromatiaceae</taxon>
        <taxon>Thiocystis</taxon>
    </lineage>
</organism>
<evidence type="ECO:0000256" key="4">
    <source>
        <dbReference type="ARBA" id="ARBA00022741"/>
    </source>
</evidence>
<evidence type="ECO:0000313" key="12">
    <source>
        <dbReference type="Proteomes" id="UP000006062"/>
    </source>
</evidence>
<dbReference type="PANTHER" id="PTHR43284:SF1">
    <property type="entry name" value="ASPARAGINE SYNTHETASE"/>
    <property type="match status" value="1"/>
</dbReference>
<feature type="binding site" evidence="9">
    <location>
        <position position="265"/>
    </location>
    <ligand>
        <name>ATP</name>
        <dbReference type="ChEBI" id="CHEBI:30616"/>
    </ligand>
</feature>
<feature type="binding site" evidence="9">
    <location>
        <position position="292"/>
    </location>
    <ligand>
        <name>ATP</name>
        <dbReference type="ChEBI" id="CHEBI:30616"/>
    </ligand>
</feature>
<evidence type="ECO:0000256" key="1">
    <source>
        <dbReference type="ARBA" id="ARBA00005187"/>
    </source>
</evidence>
<evidence type="ECO:0000256" key="7">
    <source>
        <dbReference type="ARBA" id="ARBA00048741"/>
    </source>
</evidence>
<evidence type="ECO:0000256" key="9">
    <source>
        <dbReference type="PIRSR" id="PIRSR001589-2"/>
    </source>
</evidence>
<keyword evidence="4 9" id="KW-0547">Nucleotide-binding</keyword>
<dbReference type="GO" id="GO:0005524">
    <property type="term" value="F:ATP binding"/>
    <property type="evidence" value="ECO:0007669"/>
    <property type="project" value="UniProtKB-KW"/>
</dbReference>
<dbReference type="PANTHER" id="PTHR43284">
    <property type="entry name" value="ASPARAGINE SYNTHETASE (GLUTAMINE-HYDROLYZING)"/>
    <property type="match status" value="1"/>
</dbReference>
<comment type="catalytic activity">
    <reaction evidence="7">
        <text>L-aspartate + L-glutamine + ATP + H2O = L-asparagine + L-glutamate + AMP + diphosphate + H(+)</text>
        <dbReference type="Rhea" id="RHEA:12228"/>
        <dbReference type="ChEBI" id="CHEBI:15377"/>
        <dbReference type="ChEBI" id="CHEBI:15378"/>
        <dbReference type="ChEBI" id="CHEBI:29985"/>
        <dbReference type="ChEBI" id="CHEBI:29991"/>
        <dbReference type="ChEBI" id="CHEBI:30616"/>
        <dbReference type="ChEBI" id="CHEBI:33019"/>
        <dbReference type="ChEBI" id="CHEBI:58048"/>
        <dbReference type="ChEBI" id="CHEBI:58359"/>
        <dbReference type="ChEBI" id="CHEBI:456215"/>
        <dbReference type="EC" id="6.3.5.4"/>
    </reaction>
</comment>
<evidence type="ECO:0000313" key="11">
    <source>
        <dbReference type="EMBL" id="AFL73836.1"/>
    </source>
</evidence>
<dbReference type="InterPro" id="IPR017932">
    <property type="entry name" value="GATase_2_dom"/>
</dbReference>